<proteinExistence type="inferred from homology"/>
<accession>A0A8S9ZHV5</accession>
<reference evidence="5" key="1">
    <citation type="journal article" date="2020" name="Ecol. Evol.">
        <title>Genome structure and content of the rice root-knot nematode (Meloidogyne graminicola).</title>
        <authorList>
            <person name="Phan N.T."/>
            <person name="Danchin E.G.J."/>
            <person name="Klopp C."/>
            <person name="Perfus-Barbeoch L."/>
            <person name="Kozlowski D.K."/>
            <person name="Koutsovoulos G.D."/>
            <person name="Lopez-Roques C."/>
            <person name="Bouchez O."/>
            <person name="Zahm M."/>
            <person name="Besnard G."/>
            <person name="Bellafiore S."/>
        </authorList>
    </citation>
    <scope>NUCLEOTIDE SEQUENCE</scope>
    <source>
        <strain evidence="5">VN-18</strain>
    </source>
</reference>
<evidence type="ECO:0000256" key="1">
    <source>
        <dbReference type="ARBA" id="ARBA00005447"/>
    </source>
</evidence>
<dbReference type="SUPFAM" id="SSF81778">
    <property type="entry name" value="Crustacean CHH/MIH/GIH neurohormone"/>
    <property type="match status" value="1"/>
</dbReference>
<dbReference type="Pfam" id="PF01147">
    <property type="entry name" value="Crust_neurohorm"/>
    <property type="match status" value="1"/>
</dbReference>
<evidence type="ECO:0000313" key="5">
    <source>
        <dbReference type="EMBL" id="KAF7632866.1"/>
    </source>
</evidence>
<organism evidence="5 6">
    <name type="scientific">Meloidogyne graminicola</name>
    <dbReference type="NCBI Taxonomy" id="189291"/>
    <lineage>
        <taxon>Eukaryota</taxon>
        <taxon>Metazoa</taxon>
        <taxon>Ecdysozoa</taxon>
        <taxon>Nematoda</taxon>
        <taxon>Chromadorea</taxon>
        <taxon>Rhabditida</taxon>
        <taxon>Tylenchina</taxon>
        <taxon>Tylenchomorpha</taxon>
        <taxon>Tylenchoidea</taxon>
        <taxon>Meloidogynidae</taxon>
        <taxon>Meloidogyninae</taxon>
        <taxon>Meloidogyne</taxon>
    </lineage>
</organism>
<dbReference type="EMBL" id="JABEBT010000091">
    <property type="protein sequence ID" value="KAF7632866.1"/>
    <property type="molecule type" value="Genomic_DNA"/>
</dbReference>
<dbReference type="InterPro" id="IPR035957">
    <property type="entry name" value="Crust_neurohorm_sf"/>
</dbReference>
<feature type="disulfide bond" evidence="3">
    <location>
        <begin position="121"/>
        <end position="139"/>
    </location>
</feature>
<evidence type="ECO:0000313" key="6">
    <source>
        <dbReference type="Proteomes" id="UP000605970"/>
    </source>
</evidence>
<dbReference type="PROSITE" id="PS01250">
    <property type="entry name" value="CHH_MIH_GIH"/>
    <property type="match status" value="1"/>
</dbReference>
<sequence length="178" mass="20990">MFEAAASKLISQFYELFFTTNLKTKSRKRSIKITHNKSYQLILFEILLIIFAVIVVNESATFQRVQHYIERRSQKIEETNLNDENFSKQVENEENKNSSEISESCDIFANEQLHALMDRICELCHDMYSHRRPNMRADCRSGCFRSENFKRCLRLFRPIGLVGSKNRKRSIKQVVEAI</sequence>
<dbReference type="GO" id="GO:0005576">
    <property type="term" value="C:extracellular region"/>
    <property type="evidence" value="ECO:0007669"/>
    <property type="project" value="InterPro"/>
</dbReference>
<comment type="similarity">
    <text evidence="1">Belongs to the arthropod CHH/MIH/GIH/VIH hormone family.</text>
</comment>
<keyword evidence="2 3" id="KW-1015">Disulfide bond</keyword>
<keyword evidence="6" id="KW-1185">Reference proteome</keyword>
<protein>
    <submittedName>
        <fullName evidence="5">Uncharacterized protein</fullName>
    </submittedName>
</protein>
<dbReference type="OrthoDB" id="6365952at2759"/>
<dbReference type="InterPro" id="IPR018251">
    <property type="entry name" value="Crust_neurhormone_CS"/>
</dbReference>
<comment type="caution">
    <text evidence="5">The sequence shown here is derived from an EMBL/GenBank/DDBJ whole genome shotgun (WGS) entry which is preliminary data.</text>
</comment>
<dbReference type="PANTHER" id="PTHR35981">
    <property type="entry name" value="ION TRANSPORT PEPTIDE, ISOFORM C"/>
    <property type="match status" value="1"/>
</dbReference>
<dbReference type="InterPro" id="IPR031098">
    <property type="entry name" value="Crust_neurohorm"/>
</dbReference>
<feature type="disulfide bond" evidence="3">
    <location>
        <begin position="105"/>
        <end position="143"/>
    </location>
</feature>
<dbReference type="GO" id="GO:0005184">
    <property type="term" value="F:neuropeptide hormone activity"/>
    <property type="evidence" value="ECO:0007669"/>
    <property type="project" value="InterPro"/>
</dbReference>
<evidence type="ECO:0000256" key="4">
    <source>
        <dbReference type="SAM" id="Phobius"/>
    </source>
</evidence>
<keyword evidence="4" id="KW-0812">Transmembrane</keyword>
<evidence type="ECO:0000256" key="3">
    <source>
        <dbReference type="PIRSR" id="PIRSR631098-51"/>
    </source>
</evidence>
<dbReference type="Gene3D" id="1.10.2010.10">
    <property type="entry name" value="Crustacean CHH/MIH/GIH neurohormone"/>
    <property type="match status" value="1"/>
</dbReference>
<dbReference type="GO" id="GO:0007623">
    <property type="term" value="P:circadian rhythm"/>
    <property type="evidence" value="ECO:0007669"/>
    <property type="project" value="TreeGrafter"/>
</dbReference>
<feature type="disulfide bond" evidence="3">
    <location>
        <begin position="124"/>
        <end position="152"/>
    </location>
</feature>
<keyword evidence="4" id="KW-0472">Membrane</keyword>
<dbReference type="Proteomes" id="UP000605970">
    <property type="component" value="Unassembled WGS sequence"/>
</dbReference>
<keyword evidence="4" id="KW-1133">Transmembrane helix</keyword>
<gene>
    <name evidence="5" type="ORF">Mgra_00007725</name>
</gene>
<dbReference type="AlphaFoldDB" id="A0A8S9ZHV5"/>
<dbReference type="PANTHER" id="PTHR35981:SF2">
    <property type="entry name" value="ION TRANSPORT PEPTIDE, ISOFORM C"/>
    <property type="match status" value="1"/>
</dbReference>
<feature type="transmembrane region" description="Helical" evidence="4">
    <location>
        <begin position="38"/>
        <end position="56"/>
    </location>
</feature>
<name>A0A8S9ZHV5_9BILA</name>
<evidence type="ECO:0000256" key="2">
    <source>
        <dbReference type="ARBA" id="ARBA00023157"/>
    </source>
</evidence>